<dbReference type="Proteomes" id="UP000637299">
    <property type="component" value="Unassembled WGS sequence"/>
</dbReference>
<dbReference type="PRINTS" id="PR00080">
    <property type="entry name" value="SDRFAMILY"/>
</dbReference>
<organism evidence="4 5">
    <name type="scientific">Chryseobacterium caseinilyticum</name>
    <dbReference type="NCBI Taxonomy" id="2771428"/>
    <lineage>
        <taxon>Bacteria</taxon>
        <taxon>Pseudomonadati</taxon>
        <taxon>Bacteroidota</taxon>
        <taxon>Flavobacteriia</taxon>
        <taxon>Flavobacteriales</taxon>
        <taxon>Weeksellaceae</taxon>
        <taxon>Chryseobacterium group</taxon>
        <taxon>Chryseobacterium</taxon>
    </lineage>
</organism>
<dbReference type="InterPro" id="IPR020904">
    <property type="entry name" value="Sc_DH/Rdtase_CS"/>
</dbReference>
<reference evidence="4 5" key="1">
    <citation type="submission" date="2020-09" db="EMBL/GenBank/DDBJ databases">
        <title>Genome seq and assembly of Chryseobacterium sp.</title>
        <authorList>
            <person name="Chhetri G."/>
        </authorList>
    </citation>
    <scope>NUCLEOTIDE SEQUENCE [LARGE SCALE GENOMIC DNA]</scope>
    <source>
        <strain evidence="4 5">GCR10</strain>
    </source>
</reference>
<dbReference type="InterPro" id="IPR002347">
    <property type="entry name" value="SDR_fam"/>
</dbReference>
<accession>A0ABR8Z6U6</accession>
<comment type="similarity">
    <text evidence="1 3">Belongs to the short-chain dehydrogenases/reductases (SDR) family.</text>
</comment>
<keyword evidence="2" id="KW-0560">Oxidoreductase</keyword>
<dbReference type="Pfam" id="PF00106">
    <property type="entry name" value="adh_short"/>
    <property type="match status" value="1"/>
</dbReference>
<dbReference type="PROSITE" id="PS00061">
    <property type="entry name" value="ADH_SHORT"/>
    <property type="match status" value="1"/>
</dbReference>
<name>A0ABR8Z6U6_9FLAO</name>
<sequence>MKEKVVVITGALGVLCRVLATGLAEKGYKIALLARKMDEAEKLASEITASGGVAFAFKADVLKKYSLEEARLKINQKLGSCDILINGAGGNHTSGTTTNSYFSEEDLDNETENFKTFFDLDAEGIKYVFDLNFLGTLLPTQIFAEDMIGKDGCSILNISSMNAFTPLTKIPAYSGAKAAVSNFTQWLAVHFSKVGIRVNAIAPGFFLTNQNRNLLMTENGNLTKRGNDIINQTPMSRFGKPEDLLGTTLFLCDADASGFLTGVIIPVDGGFSAFSGV</sequence>
<dbReference type="SUPFAM" id="SSF51735">
    <property type="entry name" value="NAD(P)-binding Rossmann-fold domains"/>
    <property type="match status" value="1"/>
</dbReference>
<dbReference type="RefSeq" id="WP_191734840.1">
    <property type="nucleotide sequence ID" value="NZ_JACYFS010000001.1"/>
</dbReference>
<evidence type="ECO:0000313" key="5">
    <source>
        <dbReference type="Proteomes" id="UP000637299"/>
    </source>
</evidence>
<keyword evidence="5" id="KW-1185">Reference proteome</keyword>
<evidence type="ECO:0000256" key="1">
    <source>
        <dbReference type="ARBA" id="ARBA00006484"/>
    </source>
</evidence>
<dbReference type="PANTHER" id="PTHR42760:SF115">
    <property type="entry name" value="3-OXOACYL-[ACYL-CARRIER-PROTEIN] REDUCTASE FABG"/>
    <property type="match status" value="1"/>
</dbReference>
<comment type="caution">
    <text evidence="4">The sequence shown here is derived from an EMBL/GenBank/DDBJ whole genome shotgun (WGS) entry which is preliminary data.</text>
</comment>
<dbReference type="InterPro" id="IPR036291">
    <property type="entry name" value="NAD(P)-bd_dom_sf"/>
</dbReference>
<evidence type="ECO:0000256" key="3">
    <source>
        <dbReference type="RuleBase" id="RU000363"/>
    </source>
</evidence>
<dbReference type="CDD" id="cd08935">
    <property type="entry name" value="mannonate_red_SDR_c"/>
    <property type="match status" value="1"/>
</dbReference>
<dbReference type="PANTHER" id="PTHR42760">
    <property type="entry name" value="SHORT-CHAIN DEHYDROGENASES/REDUCTASES FAMILY MEMBER"/>
    <property type="match status" value="1"/>
</dbReference>
<proteinExistence type="inferred from homology"/>
<dbReference type="Gene3D" id="3.40.50.720">
    <property type="entry name" value="NAD(P)-binding Rossmann-like Domain"/>
    <property type="match status" value="1"/>
</dbReference>
<dbReference type="PRINTS" id="PR00081">
    <property type="entry name" value="GDHRDH"/>
</dbReference>
<dbReference type="EMBL" id="JACYFS010000001">
    <property type="protein sequence ID" value="MBD8081019.1"/>
    <property type="molecule type" value="Genomic_DNA"/>
</dbReference>
<gene>
    <name evidence="4" type="ORF">IC610_01130</name>
</gene>
<evidence type="ECO:0000256" key="2">
    <source>
        <dbReference type="ARBA" id="ARBA00023002"/>
    </source>
</evidence>
<dbReference type="NCBIfam" id="NF006132">
    <property type="entry name" value="PRK08277.1"/>
    <property type="match status" value="1"/>
</dbReference>
<evidence type="ECO:0000313" key="4">
    <source>
        <dbReference type="EMBL" id="MBD8081019.1"/>
    </source>
</evidence>
<protein>
    <submittedName>
        <fullName evidence="4">SDR family oxidoreductase</fullName>
    </submittedName>
</protein>